<keyword evidence="2" id="KW-1185">Reference proteome</keyword>
<dbReference type="RefSeq" id="WP_055975394.1">
    <property type="nucleotide sequence ID" value="NZ_BAABEG010000001.1"/>
</dbReference>
<comment type="caution">
    <text evidence="1">The sequence shown here is derived from an EMBL/GenBank/DDBJ whole genome shotgun (WGS) entry which is preliminary data.</text>
</comment>
<reference evidence="1 2" key="1">
    <citation type="submission" date="2020-08" db="EMBL/GenBank/DDBJ databases">
        <title>Genomic Encyclopedia of Type Strains, Phase IV (KMG-IV): sequencing the most valuable type-strain genomes for metagenomic binning, comparative biology and taxonomic classification.</title>
        <authorList>
            <person name="Goeker M."/>
        </authorList>
    </citation>
    <scope>NUCLEOTIDE SEQUENCE [LARGE SCALE GENOMIC DNA]</scope>
    <source>
        <strain evidence="1 2">DSM 7051</strain>
    </source>
</reference>
<organism evidence="1 2">
    <name type="scientific">Aminobacter aganoensis</name>
    <dbReference type="NCBI Taxonomy" id="83264"/>
    <lineage>
        <taxon>Bacteria</taxon>
        <taxon>Pseudomonadati</taxon>
        <taxon>Pseudomonadota</taxon>
        <taxon>Alphaproteobacteria</taxon>
        <taxon>Hyphomicrobiales</taxon>
        <taxon>Phyllobacteriaceae</taxon>
        <taxon>Aminobacter</taxon>
    </lineage>
</organism>
<proteinExistence type="predicted"/>
<dbReference type="InterPro" id="IPR009579">
    <property type="entry name" value="DUF1192"/>
</dbReference>
<dbReference type="Proteomes" id="UP000536262">
    <property type="component" value="Unassembled WGS sequence"/>
</dbReference>
<dbReference type="AlphaFoldDB" id="A0A7X0FDR6"/>
<evidence type="ECO:0000313" key="1">
    <source>
        <dbReference type="EMBL" id="MBB6357835.1"/>
    </source>
</evidence>
<protein>
    <submittedName>
        <fullName evidence="1">Uncharacterized small protein (DUF1192 family)</fullName>
    </submittedName>
</protein>
<evidence type="ECO:0000313" key="2">
    <source>
        <dbReference type="Proteomes" id="UP000536262"/>
    </source>
</evidence>
<gene>
    <name evidence="1" type="ORF">GGR00_005659</name>
</gene>
<sequence>MALFDDEPKKKKAVHEIGQDLSLLSVGELDERILALRAEISRLEAELTVKGSTKSAAEALFRRG</sequence>
<dbReference type="EMBL" id="JACHOU010000034">
    <property type="protein sequence ID" value="MBB6357835.1"/>
    <property type="molecule type" value="Genomic_DNA"/>
</dbReference>
<accession>A0A7X0FDR6</accession>
<name>A0A7X0FDR6_9HYPH</name>
<dbReference type="Pfam" id="PF06698">
    <property type="entry name" value="DUF1192"/>
    <property type="match status" value="1"/>
</dbReference>